<dbReference type="SMART" id="SM00710">
    <property type="entry name" value="PbH1"/>
    <property type="match status" value="7"/>
</dbReference>
<reference evidence="4" key="1">
    <citation type="submission" date="2020-10" db="EMBL/GenBank/DDBJ databases">
        <authorList>
            <person name="Hahn C.J."/>
            <person name="Laso-Perez R."/>
            <person name="Vulcano F."/>
            <person name="Vaziourakis K.-M."/>
            <person name="Stokke R."/>
            <person name="Steen I.H."/>
            <person name="Teske A."/>
            <person name="Boetius A."/>
            <person name="Liebeke M."/>
            <person name="Amann R."/>
            <person name="Knittel K."/>
        </authorList>
    </citation>
    <scope>NUCLEOTIDE SEQUENCE</scope>
    <source>
        <strain evidence="4">Gfbio:e3339647-f889-4370-9287-4fb5cb688e4c:AG392D22_GoMArc1</strain>
    </source>
</reference>
<name>A0A811TG98_9EURY</name>
<dbReference type="InterPro" id="IPR011050">
    <property type="entry name" value="Pectin_lyase_fold/virulence"/>
</dbReference>
<organism evidence="4 5">
    <name type="scientific">Candidatus Argoarchaeum ethanivorans</name>
    <dbReference type="NCBI Taxonomy" id="2608793"/>
    <lineage>
        <taxon>Archaea</taxon>
        <taxon>Methanobacteriati</taxon>
        <taxon>Methanobacteriota</taxon>
        <taxon>Stenosarchaea group</taxon>
        <taxon>Methanomicrobia</taxon>
        <taxon>Methanosarcinales</taxon>
        <taxon>Methanosarcinales incertae sedis</taxon>
        <taxon>GOM Arc I cluster</taxon>
        <taxon>Candidatus Argoarchaeum</taxon>
    </lineage>
</organism>
<proteinExistence type="predicted"/>
<evidence type="ECO:0000313" key="4">
    <source>
        <dbReference type="EMBL" id="CAD6494757.1"/>
    </source>
</evidence>
<feature type="transmembrane region" description="Helical" evidence="1">
    <location>
        <begin position="460"/>
        <end position="482"/>
    </location>
</feature>
<dbReference type="Pfam" id="PF13229">
    <property type="entry name" value="Beta_helix"/>
    <property type="match status" value="1"/>
</dbReference>
<comment type="caution">
    <text evidence="4">The sequence shown here is derived from an EMBL/GenBank/DDBJ whole genome shotgun (WGS) entry which is preliminary data.</text>
</comment>
<evidence type="ECO:0000259" key="2">
    <source>
        <dbReference type="Pfam" id="PF05598"/>
    </source>
</evidence>
<dbReference type="InterPro" id="IPR006626">
    <property type="entry name" value="PbH1"/>
</dbReference>
<dbReference type="InterPro" id="IPR012334">
    <property type="entry name" value="Pectin_lyas_fold"/>
</dbReference>
<evidence type="ECO:0008006" key="6">
    <source>
        <dbReference type="Google" id="ProtNLM"/>
    </source>
</evidence>
<dbReference type="Pfam" id="PF05598">
    <property type="entry name" value="DUF772"/>
    <property type="match status" value="1"/>
</dbReference>
<dbReference type="Gene3D" id="2.160.20.10">
    <property type="entry name" value="Single-stranded right-handed beta-helix, Pectin lyase-like"/>
    <property type="match status" value="2"/>
</dbReference>
<keyword evidence="1" id="KW-0472">Membrane</keyword>
<dbReference type="InterPro" id="IPR008490">
    <property type="entry name" value="Transposase_InsH_N"/>
</dbReference>
<dbReference type="EMBL" id="CAJHIS010000031">
    <property type="protein sequence ID" value="CAD6494757.1"/>
    <property type="molecule type" value="Genomic_DNA"/>
</dbReference>
<dbReference type="InterPro" id="IPR026453">
    <property type="entry name" value="PGF_pre_PGF"/>
</dbReference>
<dbReference type="AlphaFoldDB" id="A0A811TG98"/>
<accession>A0A811TG98</accession>
<dbReference type="PANTHER" id="PTHR35604">
    <property type="entry name" value="TRANSPOSASE INSH FOR INSERTION SEQUENCE ELEMENT IS5A-RELATED"/>
    <property type="match status" value="1"/>
</dbReference>
<keyword evidence="1" id="KW-1133">Transmembrane helix</keyword>
<protein>
    <recommendedName>
        <fullName evidence="6">Right handed beta helix domain-containing protein</fullName>
    </recommendedName>
</protein>
<feature type="domain" description="Transposase InsH N-terminal" evidence="2">
    <location>
        <begin position="522"/>
        <end position="609"/>
    </location>
</feature>
<evidence type="ECO:0000256" key="1">
    <source>
        <dbReference type="SAM" id="Phobius"/>
    </source>
</evidence>
<gene>
    <name evidence="4" type="ORF">EMLJLAPB_00930</name>
</gene>
<evidence type="ECO:0000259" key="3">
    <source>
        <dbReference type="Pfam" id="PF13229"/>
    </source>
</evidence>
<evidence type="ECO:0000313" key="5">
    <source>
        <dbReference type="Proteomes" id="UP000634805"/>
    </source>
</evidence>
<dbReference type="NCBIfam" id="TIGR04213">
    <property type="entry name" value="PGF_pre_PGF"/>
    <property type="match status" value="1"/>
</dbReference>
<dbReference type="SUPFAM" id="SSF51126">
    <property type="entry name" value="Pectin lyase-like"/>
    <property type="match status" value="1"/>
</dbReference>
<feature type="domain" description="Right handed beta helix" evidence="3">
    <location>
        <begin position="83"/>
        <end position="231"/>
    </location>
</feature>
<dbReference type="InterPro" id="IPR039448">
    <property type="entry name" value="Beta_helix"/>
</dbReference>
<sequence>MVIKNLEIEGFCTGIALKGTGQNKVHDVTIDNCCVHDNGFNTISSGSDMVTHGIHACFVKRLEITENDIYNNEGTGGACGDGGNGIFIYAGVSENYCDIKNNRLHNNAKAGFWTKMKLSKSTISHNEIWSNGCGNGIDDDVRGGIVLRCKLSNENTIEYNDVHHHDADGYGYGIYVGGSSNTIRHNTVNGSTKHGISMARSDGSRDNEIYNNVVCDNGVDISVTGGVTGNNGDENTCETTCNYDDDGSTGCTLLCSESGEDDNIRSEDEPEDEKKVSFIEAGSNASVYFSEAGISSINIYARNDLINFSINIRQSDESLEGITSTTDMVYRYLTITTSNITDEDITNATIRFGVKRSWIRDTGIDEASIRLERYDDSNGAWTMLPTTRINKTKNDASIHFKAITRGFSLFAITGREVIVSPLTGIPDSETTGVSTWEPVIPSAPLTGTPVAPQEEKSAEWWNTILITPLIAVVIAGTAGIIYRRKLLKTYLLPWHSPPGQKKNIIVPMNSFTDYFMREEYAKVEKLGDNLADIESLIDWEAFCPIIADVFDNRRGNGGRANIDDVMMIKMLVLQQWYGLSDSELERQATDRISFRRFLGFPDTIPDKSASRTFKGRLIQTGKEGKIWGELHRQLDSSELAVKHGVIRDATFITTEQGHAKADKASCDTTQPREDKCGTLQCS</sequence>
<dbReference type="PANTHER" id="PTHR35604:SF2">
    <property type="entry name" value="TRANSPOSASE INSH FOR INSERTION SEQUENCE ELEMENT IS5A-RELATED"/>
    <property type="match status" value="1"/>
</dbReference>
<keyword evidence="1" id="KW-0812">Transmembrane</keyword>
<dbReference type="Proteomes" id="UP000634805">
    <property type="component" value="Unassembled WGS sequence"/>
</dbReference>